<dbReference type="EMBL" id="JACHXF010000018">
    <property type="protein sequence ID" value="MBB3099343.1"/>
    <property type="molecule type" value="Genomic_DNA"/>
</dbReference>
<protein>
    <submittedName>
        <fullName evidence="1">Uncharacterized protein</fullName>
    </submittedName>
</protein>
<gene>
    <name evidence="1" type="ORF">FHR83_007049</name>
</gene>
<organism evidence="1 2">
    <name type="scientific">Actinoplanes campanulatus</name>
    <dbReference type="NCBI Taxonomy" id="113559"/>
    <lineage>
        <taxon>Bacteria</taxon>
        <taxon>Bacillati</taxon>
        <taxon>Actinomycetota</taxon>
        <taxon>Actinomycetes</taxon>
        <taxon>Micromonosporales</taxon>
        <taxon>Micromonosporaceae</taxon>
        <taxon>Actinoplanes</taxon>
    </lineage>
</organism>
<comment type="caution">
    <text evidence="1">The sequence shown here is derived from an EMBL/GenBank/DDBJ whole genome shotgun (WGS) entry which is preliminary data.</text>
</comment>
<evidence type="ECO:0000313" key="1">
    <source>
        <dbReference type="EMBL" id="MBB3099343.1"/>
    </source>
</evidence>
<sequence length="73" mass="8421">MPEIPEYLRLTGDEDGDVSLDCHHSGCDTYEHGSIAYYGWNVIRRDKPYFEPTRLAEFIDFINQHAASHGESF</sequence>
<dbReference type="AlphaFoldDB" id="A0A7W5AN82"/>
<keyword evidence="2" id="KW-1185">Reference proteome</keyword>
<accession>A0A7W5AN82</accession>
<evidence type="ECO:0000313" key="2">
    <source>
        <dbReference type="Proteomes" id="UP000590749"/>
    </source>
</evidence>
<proteinExistence type="predicted"/>
<name>A0A7W5AN82_9ACTN</name>
<dbReference type="Proteomes" id="UP000590749">
    <property type="component" value="Unassembled WGS sequence"/>
</dbReference>
<dbReference type="RefSeq" id="WP_183225404.1">
    <property type="nucleotide sequence ID" value="NZ_BMPW01000021.1"/>
</dbReference>
<reference evidence="1 2" key="1">
    <citation type="submission" date="2020-08" db="EMBL/GenBank/DDBJ databases">
        <title>Genomic Encyclopedia of Type Strains, Phase III (KMG-III): the genomes of soil and plant-associated and newly described type strains.</title>
        <authorList>
            <person name="Whitman W."/>
        </authorList>
    </citation>
    <scope>NUCLEOTIDE SEQUENCE [LARGE SCALE GENOMIC DNA]</scope>
    <source>
        <strain evidence="1 2">CECT 3287</strain>
    </source>
</reference>